<evidence type="ECO:0000256" key="2">
    <source>
        <dbReference type="ARBA" id="ARBA00023125"/>
    </source>
</evidence>
<evidence type="ECO:0000256" key="1">
    <source>
        <dbReference type="ARBA" id="ARBA00023015"/>
    </source>
</evidence>
<feature type="domain" description="Zn(2)-C6 fungal-type" evidence="6">
    <location>
        <begin position="13"/>
        <end position="43"/>
    </location>
</feature>
<dbReference type="EMBL" id="CAJVPG010000438">
    <property type="protein sequence ID" value="CAG8419397.1"/>
    <property type="molecule type" value="Genomic_DNA"/>
</dbReference>
<evidence type="ECO:0000259" key="6">
    <source>
        <dbReference type="PROSITE" id="PS50048"/>
    </source>
</evidence>
<evidence type="ECO:0000313" key="8">
    <source>
        <dbReference type="Proteomes" id="UP001152649"/>
    </source>
</evidence>
<keyword evidence="8" id="KW-1185">Reference proteome</keyword>
<dbReference type="InterPro" id="IPR036864">
    <property type="entry name" value="Zn2-C6_fun-type_DNA-bd_sf"/>
</dbReference>
<dbReference type="InterPro" id="IPR053157">
    <property type="entry name" value="Sterol_Uptake_Regulator"/>
</dbReference>
<dbReference type="GO" id="GO:0001228">
    <property type="term" value="F:DNA-binding transcription activator activity, RNA polymerase II-specific"/>
    <property type="evidence" value="ECO:0007669"/>
    <property type="project" value="TreeGrafter"/>
</dbReference>
<dbReference type="PANTHER" id="PTHR47784:SF13">
    <property type="entry name" value="ZN(II)2CYS6 TRANSCRIPTION FACTOR (EUROFUNG)"/>
    <property type="match status" value="1"/>
</dbReference>
<dbReference type="SUPFAM" id="SSF57701">
    <property type="entry name" value="Zn2/Cys6 DNA-binding domain"/>
    <property type="match status" value="1"/>
</dbReference>
<keyword evidence="2" id="KW-0238">DNA-binding</keyword>
<dbReference type="InterPro" id="IPR001138">
    <property type="entry name" value="Zn2Cys6_DnaBD"/>
</dbReference>
<reference evidence="7" key="1">
    <citation type="submission" date="2021-07" db="EMBL/GenBank/DDBJ databases">
        <authorList>
            <person name="Branca A.L. A."/>
        </authorList>
    </citation>
    <scope>NUCLEOTIDE SEQUENCE</scope>
</reference>
<keyword evidence="1" id="KW-0805">Transcription regulation</keyword>
<evidence type="ECO:0000256" key="4">
    <source>
        <dbReference type="ARBA" id="ARBA00023242"/>
    </source>
</evidence>
<dbReference type="Gene3D" id="4.10.240.10">
    <property type="entry name" value="Zn(2)-C6 fungal-type DNA-binding domain"/>
    <property type="match status" value="1"/>
</dbReference>
<evidence type="ECO:0000256" key="5">
    <source>
        <dbReference type="SAM" id="Phobius"/>
    </source>
</evidence>
<feature type="transmembrane region" description="Helical" evidence="5">
    <location>
        <begin position="193"/>
        <end position="213"/>
    </location>
</feature>
<dbReference type="PROSITE" id="PS50048">
    <property type="entry name" value="ZN2_CY6_FUNGAL_2"/>
    <property type="match status" value="1"/>
</dbReference>
<dbReference type="PANTHER" id="PTHR47784">
    <property type="entry name" value="STEROL UPTAKE CONTROL PROTEIN 2"/>
    <property type="match status" value="1"/>
</dbReference>
<comment type="caution">
    <text evidence="7">The sequence shown here is derived from an EMBL/GenBank/DDBJ whole genome shotgun (WGS) entry which is preliminary data.</text>
</comment>
<keyword evidence="5" id="KW-0812">Transmembrane</keyword>
<sequence length="396" mass="44711">MPRRKNTRNSHHGCLQCKRRGVKCDERRPQCTKCEDRLEACQYESSGSWLWTVPVAAQHKPTQYSEVEFCSPLSSSDCNETDASRMVHISPVDTGDTEDLCFRLFVHWKTTTAPSISRNNSDLQIWQTVVPNEAKSNPCLLHGIFAVSAIHLALINPQDTDRTKWIKVAEEHQSTAIGLFTSTMEDRDKSSDVSNFLLSSLLIGFAFAFPLAVSGPSQEISDPLGEILQIISLVKSTMRFSAPLLTDTMTEEMIMLTYVEDSSPTLSDSSRSAILKLYELKNISVSDVDQTAFRSTIHLLEHLFATLDSGAEPVSKAFMWISELDPQYLDLLNSRHPFALVIFAHYCVVLHRLRWLWWISSWGQRVLSVLSRELDSEWKPLIAWSLQATGLEDLGT</sequence>
<proteinExistence type="predicted"/>
<gene>
    <name evidence="7" type="ORF">PSALAMII_LOCUS9683</name>
</gene>
<protein>
    <recommendedName>
        <fullName evidence="6">Zn(2)-C6 fungal-type domain-containing protein</fullName>
    </recommendedName>
</protein>
<evidence type="ECO:0000256" key="3">
    <source>
        <dbReference type="ARBA" id="ARBA00023163"/>
    </source>
</evidence>
<dbReference type="InterPro" id="IPR021858">
    <property type="entry name" value="Fun_TF"/>
</dbReference>
<dbReference type="GO" id="GO:0003677">
    <property type="term" value="F:DNA binding"/>
    <property type="evidence" value="ECO:0007669"/>
    <property type="project" value="UniProtKB-KW"/>
</dbReference>
<keyword evidence="4" id="KW-0539">Nucleus</keyword>
<dbReference type="CDD" id="cd00067">
    <property type="entry name" value="GAL4"/>
    <property type="match status" value="1"/>
</dbReference>
<dbReference type="OrthoDB" id="6499973at2759"/>
<dbReference type="SMART" id="SM00066">
    <property type="entry name" value="GAL4"/>
    <property type="match status" value="1"/>
</dbReference>
<name>A0A9W4JWT1_9EURO</name>
<keyword evidence="5" id="KW-1133">Transmembrane helix</keyword>
<keyword evidence="5" id="KW-0472">Membrane</keyword>
<accession>A0A9W4JWT1</accession>
<keyword evidence="3" id="KW-0804">Transcription</keyword>
<dbReference type="Pfam" id="PF00172">
    <property type="entry name" value="Zn_clus"/>
    <property type="match status" value="1"/>
</dbReference>
<dbReference type="Proteomes" id="UP001152649">
    <property type="component" value="Unassembled WGS sequence"/>
</dbReference>
<organism evidence="7 8">
    <name type="scientific">Penicillium salamii</name>
    <dbReference type="NCBI Taxonomy" id="1612424"/>
    <lineage>
        <taxon>Eukaryota</taxon>
        <taxon>Fungi</taxon>
        <taxon>Dikarya</taxon>
        <taxon>Ascomycota</taxon>
        <taxon>Pezizomycotina</taxon>
        <taxon>Eurotiomycetes</taxon>
        <taxon>Eurotiomycetidae</taxon>
        <taxon>Eurotiales</taxon>
        <taxon>Aspergillaceae</taxon>
        <taxon>Penicillium</taxon>
    </lineage>
</organism>
<evidence type="ECO:0000313" key="7">
    <source>
        <dbReference type="EMBL" id="CAG8419397.1"/>
    </source>
</evidence>
<dbReference type="Pfam" id="PF11951">
    <property type="entry name" value="Fungal_trans_2"/>
    <property type="match status" value="1"/>
</dbReference>
<dbReference type="AlphaFoldDB" id="A0A9W4JWT1"/>
<dbReference type="GO" id="GO:0008270">
    <property type="term" value="F:zinc ion binding"/>
    <property type="evidence" value="ECO:0007669"/>
    <property type="project" value="InterPro"/>
</dbReference>